<protein>
    <submittedName>
        <fullName evidence="2">Crp/Fnr family transcriptional regulator</fullName>
    </submittedName>
</protein>
<dbReference type="EMBL" id="JACNYK010000003">
    <property type="protein sequence ID" value="MBD1426678.1"/>
    <property type="molecule type" value="Genomic_DNA"/>
</dbReference>
<sequence>MNLLIEQLQRYGRLSMEAQRDIASCTKQIVKKKHDYFLKAGQKVSSYFVIKKGLIRAFFYRNGKEVNTWFGEENQIFCSILQVYTDRPALEYIQFLEDSEIYAISASDLNALYLQYPELNLIGRKIAEEVCVILEERTISLHTQSAFERYDLLIKLQPNVLKRVNLGHIASYLGITQETLSRIRRF</sequence>
<organism evidence="2 3">
    <name type="scientific">Sphingobacterium arenae</name>
    <dbReference type="NCBI Taxonomy" id="1280598"/>
    <lineage>
        <taxon>Bacteria</taxon>
        <taxon>Pseudomonadati</taxon>
        <taxon>Bacteroidota</taxon>
        <taxon>Sphingobacteriia</taxon>
        <taxon>Sphingobacteriales</taxon>
        <taxon>Sphingobacteriaceae</taxon>
        <taxon>Sphingobacterium</taxon>
    </lineage>
</organism>
<dbReference type="InterPro" id="IPR018490">
    <property type="entry name" value="cNMP-bd_dom_sf"/>
</dbReference>
<proteinExistence type="predicted"/>
<comment type="caution">
    <text evidence="2">The sequence shown here is derived from an EMBL/GenBank/DDBJ whole genome shotgun (WGS) entry which is preliminary data.</text>
</comment>
<dbReference type="Pfam" id="PF00027">
    <property type="entry name" value="cNMP_binding"/>
    <property type="match status" value="1"/>
</dbReference>
<dbReference type="PROSITE" id="PS50042">
    <property type="entry name" value="CNMP_BINDING_3"/>
    <property type="match status" value="1"/>
</dbReference>
<evidence type="ECO:0000259" key="1">
    <source>
        <dbReference type="PROSITE" id="PS50042"/>
    </source>
</evidence>
<dbReference type="InterPro" id="IPR000595">
    <property type="entry name" value="cNMP-bd_dom"/>
</dbReference>
<dbReference type="Gene3D" id="2.60.120.10">
    <property type="entry name" value="Jelly Rolls"/>
    <property type="match status" value="1"/>
</dbReference>
<dbReference type="CDD" id="cd00038">
    <property type="entry name" value="CAP_ED"/>
    <property type="match status" value="1"/>
</dbReference>
<dbReference type="RefSeq" id="WP_190309817.1">
    <property type="nucleotide sequence ID" value="NZ_JACNYK010000003.1"/>
</dbReference>
<feature type="domain" description="Cyclic nucleotide-binding" evidence="1">
    <location>
        <begin position="10"/>
        <end position="112"/>
    </location>
</feature>
<evidence type="ECO:0000313" key="2">
    <source>
        <dbReference type="EMBL" id="MBD1426678.1"/>
    </source>
</evidence>
<accession>A0ABR7Y5U1</accession>
<reference evidence="2 3" key="1">
    <citation type="submission" date="2020-08" db="EMBL/GenBank/DDBJ databases">
        <title>Sphingobacterium sp. DN00404 isolated from aquaculture water.</title>
        <authorList>
            <person name="Zhang M."/>
        </authorList>
    </citation>
    <scope>NUCLEOTIDE SEQUENCE [LARGE SCALE GENOMIC DNA]</scope>
    <source>
        <strain evidence="2 3">KCTC 32294</strain>
    </source>
</reference>
<evidence type="ECO:0000313" key="3">
    <source>
        <dbReference type="Proteomes" id="UP000606494"/>
    </source>
</evidence>
<name>A0ABR7Y5U1_9SPHI</name>
<dbReference type="InterPro" id="IPR014710">
    <property type="entry name" value="RmlC-like_jellyroll"/>
</dbReference>
<dbReference type="Proteomes" id="UP000606494">
    <property type="component" value="Unassembled WGS sequence"/>
</dbReference>
<keyword evidence="3" id="KW-1185">Reference proteome</keyword>
<gene>
    <name evidence="2" type="ORF">H8B17_13890</name>
</gene>
<dbReference type="SUPFAM" id="SSF51206">
    <property type="entry name" value="cAMP-binding domain-like"/>
    <property type="match status" value="1"/>
</dbReference>